<evidence type="ECO:0000313" key="6">
    <source>
        <dbReference type="Proteomes" id="UP000295146"/>
    </source>
</evidence>
<proteinExistence type="predicted"/>
<keyword evidence="1" id="KW-0805">Transcription regulation</keyword>
<dbReference type="Proteomes" id="UP000295146">
    <property type="component" value="Unassembled WGS sequence"/>
</dbReference>
<keyword evidence="6" id="KW-1185">Reference proteome</keyword>
<evidence type="ECO:0000313" key="5">
    <source>
        <dbReference type="EMBL" id="TDW69751.1"/>
    </source>
</evidence>
<sequence length="147" mass="16908">MRRTSFKEMNCSIAQALEVIGDRWTLLILRDAFRGVSRFDDFQQLGIARNVLQQRLEVLVDNEVLVKVPYSDRPLRFDYQLSDKGRDVWPVLQMLYEWGEAYCETPGERIEFSRPRCGHQGSTALVCATCSDPIDSDTTRLANSRTS</sequence>
<dbReference type="AlphaFoldDB" id="A0A4R8C3S7"/>
<dbReference type="InterPro" id="IPR036388">
    <property type="entry name" value="WH-like_DNA-bd_sf"/>
</dbReference>
<comment type="caution">
    <text evidence="5">The sequence shown here is derived from an EMBL/GenBank/DDBJ whole genome shotgun (WGS) entry which is preliminary data.</text>
</comment>
<name>A0A4R8C3S7_9ACTN</name>
<reference evidence="5 6" key="1">
    <citation type="submission" date="2019-03" db="EMBL/GenBank/DDBJ databases">
        <title>Genomic Encyclopedia of Type Strains, Phase III (KMG-III): the genomes of soil and plant-associated and newly described type strains.</title>
        <authorList>
            <person name="Whitman W."/>
        </authorList>
    </citation>
    <scope>NUCLEOTIDE SEQUENCE [LARGE SCALE GENOMIC DNA]</scope>
    <source>
        <strain evidence="5 6">VKM Ac-2573</strain>
    </source>
</reference>
<dbReference type="PANTHER" id="PTHR33204:SF18">
    <property type="entry name" value="TRANSCRIPTIONAL REGULATORY PROTEIN"/>
    <property type="match status" value="1"/>
</dbReference>
<evidence type="ECO:0000256" key="1">
    <source>
        <dbReference type="ARBA" id="ARBA00023015"/>
    </source>
</evidence>
<dbReference type="RefSeq" id="WP_134105025.1">
    <property type="nucleotide sequence ID" value="NZ_SODP01000002.1"/>
</dbReference>
<keyword evidence="3" id="KW-0804">Transcription</keyword>
<accession>A0A4R8C3S7</accession>
<dbReference type="OrthoDB" id="9792527at2"/>
<dbReference type="InterPro" id="IPR036390">
    <property type="entry name" value="WH_DNA-bd_sf"/>
</dbReference>
<keyword evidence="2" id="KW-0238">DNA-binding</keyword>
<dbReference type="PROSITE" id="PS51118">
    <property type="entry name" value="HTH_HXLR"/>
    <property type="match status" value="1"/>
</dbReference>
<organism evidence="5 6">
    <name type="scientific">Kribbella pratensis</name>
    <dbReference type="NCBI Taxonomy" id="2512112"/>
    <lineage>
        <taxon>Bacteria</taxon>
        <taxon>Bacillati</taxon>
        <taxon>Actinomycetota</taxon>
        <taxon>Actinomycetes</taxon>
        <taxon>Propionibacteriales</taxon>
        <taxon>Kribbellaceae</taxon>
        <taxon>Kribbella</taxon>
    </lineage>
</organism>
<gene>
    <name evidence="5" type="ORF">EV653_3779</name>
</gene>
<feature type="domain" description="HTH hxlR-type" evidence="4">
    <location>
        <begin position="11"/>
        <end position="107"/>
    </location>
</feature>
<dbReference type="Pfam" id="PF01638">
    <property type="entry name" value="HxlR"/>
    <property type="match status" value="1"/>
</dbReference>
<dbReference type="EMBL" id="SODP01000002">
    <property type="protein sequence ID" value="TDW69751.1"/>
    <property type="molecule type" value="Genomic_DNA"/>
</dbReference>
<evidence type="ECO:0000256" key="3">
    <source>
        <dbReference type="ARBA" id="ARBA00023163"/>
    </source>
</evidence>
<evidence type="ECO:0000256" key="2">
    <source>
        <dbReference type="ARBA" id="ARBA00023125"/>
    </source>
</evidence>
<dbReference type="GO" id="GO:0003677">
    <property type="term" value="F:DNA binding"/>
    <property type="evidence" value="ECO:0007669"/>
    <property type="project" value="UniProtKB-KW"/>
</dbReference>
<dbReference type="InterPro" id="IPR002577">
    <property type="entry name" value="HTH_HxlR"/>
</dbReference>
<dbReference type="PANTHER" id="PTHR33204">
    <property type="entry name" value="TRANSCRIPTIONAL REGULATOR, MARR FAMILY"/>
    <property type="match status" value="1"/>
</dbReference>
<dbReference type="SUPFAM" id="SSF46785">
    <property type="entry name" value="Winged helix' DNA-binding domain"/>
    <property type="match status" value="1"/>
</dbReference>
<protein>
    <submittedName>
        <fullName evidence="5">HxlR family transcriptional regulator</fullName>
    </submittedName>
</protein>
<dbReference type="Gene3D" id="1.10.10.10">
    <property type="entry name" value="Winged helix-like DNA-binding domain superfamily/Winged helix DNA-binding domain"/>
    <property type="match status" value="1"/>
</dbReference>
<evidence type="ECO:0000259" key="4">
    <source>
        <dbReference type="PROSITE" id="PS51118"/>
    </source>
</evidence>